<proteinExistence type="predicted"/>
<evidence type="ECO:0000313" key="1">
    <source>
        <dbReference type="EMBL" id="KAI0094918.1"/>
    </source>
</evidence>
<keyword evidence="2" id="KW-1185">Reference proteome</keyword>
<evidence type="ECO:0000313" key="2">
    <source>
        <dbReference type="Proteomes" id="UP001055072"/>
    </source>
</evidence>
<comment type="caution">
    <text evidence="1">The sequence shown here is derived from an EMBL/GenBank/DDBJ whole genome shotgun (WGS) entry which is preliminary data.</text>
</comment>
<reference evidence="1" key="1">
    <citation type="journal article" date="2021" name="Environ. Microbiol.">
        <title>Gene family expansions and transcriptome signatures uncover fungal adaptations to wood decay.</title>
        <authorList>
            <person name="Hage H."/>
            <person name="Miyauchi S."/>
            <person name="Viragh M."/>
            <person name="Drula E."/>
            <person name="Min B."/>
            <person name="Chaduli D."/>
            <person name="Navarro D."/>
            <person name="Favel A."/>
            <person name="Norest M."/>
            <person name="Lesage-Meessen L."/>
            <person name="Balint B."/>
            <person name="Merenyi Z."/>
            <person name="de Eugenio L."/>
            <person name="Morin E."/>
            <person name="Martinez A.T."/>
            <person name="Baldrian P."/>
            <person name="Stursova M."/>
            <person name="Martinez M.J."/>
            <person name="Novotny C."/>
            <person name="Magnuson J.K."/>
            <person name="Spatafora J.W."/>
            <person name="Maurice S."/>
            <person name="Pangilinan J."/>
            <person name="Andreopoulos W."/>
            <person name="LaButti K."/>
            <person name="Hundley H."/>
            <person name="Na H."/>
            <person name="Kuo A."/>
            <person name="Barry K."/>
            <person name="Lipzen A."/>
            <person name="Henrissat B."/>
            <person name="Riley R."/>
            <person name="Ahrendt S."/>
            <person name="Nagy L.G."/>
            <person name="Grigoriev I.V."/>
            <person name="Martin F."/>
            <person name="Rosso M.N."/>
        </authorList>
    </citation>
    <scope>NUCLEOTIDE SEQUENCE</scope>
    <source>
        <strain evidence="1">CBS 384.51</strain>
    </source>
</reference>
<sequence>MRLTSLIAALVLPLLVTAQNSTAASGSQGNSASQASQSGRQSGSVSASPTPSPIVSQVTSTIVTLSSGRQPVTITSVFNTTITPTPTATQQTSAQGNGTTSASSSSSTGPLPTAPADVDGGGQDLPGGAPHPGENKGDPRFGPDDGYISAALALSLNAVLALVGGAAVMLVLL</sequence>
<gene>
    <name evidence="1" type="ORF">BDY19DRAFT_915309</name>
</gene>
<dbReference type="Proteomes" id="UP001055072">
    <property type="component" value="Unassembled WGS sequence"/>
</dbReference>
<name>A0ACB8UKJ3_9APHY</name>
<protein>
    <submittedName>
        <fullName evidence="1">Uncharacterized protein</fullName>
    </submittedName>
</protein>
<accession>A0ACB8UKJ3</accession>
<organism evidence="1 2">
    <name type="scientific">Irpex rosettiformis</name>
    <dbReference type="NCBI Taxonomy" id="378272"/>
    <lineage>
        <taxon>Eukaryota</taxon>
        <taxon>Fungi</taxon>
        <taxon>Dikarya</taxon>
        <taxon>Basidiomycota</taxon>
        <taxon>Agaricomycotina</taxon>
        <taxon>Agaricomycetes</taxon>
        <taxon>Polyporales</taxon>
        <taxon>Irpicaceae</taxon>
        <taxon>Irpex</taxon>
    </lineage>
</organism>
<dbReference type="EMBL" id="MU274900">
    <property type="protein sequence ID" value="KAI0094918.1"/>
    <property type="molecule type" value="Genomic_DNA"/>
</dbReference>